<dbReference type="PANTHER" id="PTHR33333:SF39">
    <property type="entry name" value="HIG1 DOMAIN-CONTAINING PROTEIN"/>
    <property type="match status" value="1"/>
</dbReference>
<feature type="region of interest" description="Disordered" evidence="1">
    <location>
        <begin position="62"/>
        <end position="85"/>
    </location>
</feature>
<keyword evidence="2" id="KW-0812">Transmembrane</keyword>
<accession>A0ABD2Y6L7</accession>
<keyword evidence="4" id="KW-1185">Reference proteome</keyword>
<evidence type="ECO:0000256" key="1">
    <source>
        <dbReference type="SAM" id="MobiDB-lite"/>
    </source>
</evidence>
<dbReference type="Proteomes" id="UP001630127">
    <property type="component" value="Unassembled WGS sequence"/>
</dbReference>
<keyword evidence="2" id="KW-1133">Transmembrane helix</keyword>
<evidence type="ECO:0000313" key="4">
    <source>
        <dbReference type="Proteomes" id="UP001630127"/>
    </source>
</evidence>
<evidence type="ECO:0000256" key="2">
    <source>
        <dbReference type="SAM" id="Phobius"/>
    </source>
</evidence>
<feature type="region of interest" description="Disordered" evidence="1">
    <location>
        <begin position="1"/>
        <end position="29"/>
    </location>
</feature>
<dbReference type="InterPro" id="IPR039926">
    <property type="entry name" value="Egg_app_1"/>
</dbReference>
<evidence type="ECO:0000313" key="3">
    <source>
        <dbReference type="EMBL" id="KAL3501527.1"/>
    </source>
</evidence>
<sequence length="105" mass="11389">MSRRTEMMNGNISSKKKEEDHEEASTGGMSKVASVAAAAGIGIVAGIGIAAWGVFKIFESVSSESEDSRKKMKAPGSNGQIMYRDDFESDTASYFRELRSNKSKK</sequence>
<feature type="transmembrane region" description="Helical" evidence="2">
    <location>
        <begin position="32"/>
        <end position="55"/>
    </location>
</feature>
<comment type="caution">
    <text evidence="3">The sequence shown here is derived from an EMBL/GenBank/DDBJ whole genome shotgun (WGS) entry which is preliminary data.</text>
</comment>
<dbReference type="EMBL" id="JBJUIK010000015">
    <property type="protein sequence ID" value="KAL3501527.1"/>
    <property type="molecule type" value="Genomic_DNA"/>
</dbReference>
<reference evidence="3 4" key="1">
    <citation type="submission" date="2024-11" db="EMBL/GenBank/DDBJ databases">
        <title>A near-complete genome assembly of Cinchona calisaya.</title>
        <authorList>
            <person name="Lian D.C."/>
            <person name="Zhao X.W."/>
            <person name="Wei L."/>
        </authorList>
    </citation>
    <scope>NUCLEOTIDE SEQUENCE [LARGE SCALE GENOMIC DNA]</scope>
    <source>
        <tissue evidence="3">Nenye</tissue>
    </source>
</reference>
<dbReference type="PANTHER" id="PTHR33333">
    <property type="entry name" value="ERYTHROCYTE MEMBRANE PROTEIN 1-LIKE"/>
    <property type="match status" value="1"/>
</dbReference>
<gene>
    <name evidence="3" type="ORF">ACH5RR_035976</name>
</gene>
<protein>
    <submittedName>
        <fullName evidence="3">Uncharacterized protein</fullName>
    </submittedName>
</protein>
<dbReference type="AlphaFoldDB" id="A0ABD2Y6L7"/>
<organism evidence="3 4">
    <name type="scientific">Cinchona calisaya</name>
    <dbReference type="NCBI Taxonomy" id="153742"/>
    <lineage>
        <taxon>Eukaryota</taxon>
        <taxon>Viridiplantae</taxon>
        <taxon>Streptophyta</taxon>
        <taxon>Embryophyta</taxon>
        <taxon>Tracheophyta</taxon>
        <taxon>Spermatophyta</taxon>
        <taxon>Magnoliopsida</taxon>
        <taxon>eudicotyledons</taxon>
        <taxon>Gunneridae</taxon>
        <taxon>Pentapetalae</taxon>
        <taxon>asterids</taxon>
        <taxon>lamiids</taxon>
        <taxon>Gentianales</taxon>
        <taxon>Rubiaceae</taxon>
        <taxon>Cinchonoideae</taxon>
        <taxon>Cinchoneae</taxon>
        <taxon>Cinchona</taxon>
    </lineage>
</organism>
<keyword evidence="2" id="KW-0472">Membrane</keyword>
<proteinExistence type="predicted"/>
<name>A0ABD2Y6L7_9GENT</name>